<evidence type="ECO:0000313" key="3">
    <source>
        <dbReference type="Proteomes" id="UP000192911"/>
    </source>
</evidence>
<feature type="compositionally biased region" description="Pro residues" evidence="1">
    <location>
        <begin position="79"/>
        <end position="90"/>
    </location>
</feature>
<accession>A0A1X7CIM0</accession>
<reference evidence="3" key="1">
    <citation type="submission" date="2017-04" db="EMBL/GenBank/DDBJ databases">
        <authorList>
            <person name="Varghese N."/>
            <person name="Submissions S."/>
        </authorList>
    </citation>
    <scope>NUCLEOTIDE SEQUENCE [LARGE SCALE GENOMIC DNA]</scope>
    <source>
        <strain evidence="3">Ballard 720</strain>
    </source>
</reference>
<feature type="compositionally biased region" description="Basic and acidic residues" evidence="1">
    <location>
        <begin position="141"/>
        <end position="152"/>
    </location>
</feature>
<dbReference type="AlphaFoldDB" id="A0A1X7CIM0"/>
<protein>
    <submittedName>
        <fullName evidence="2">Uncharacterized protein</fullName>
    </submittedName>
</protein>
<feature type="compositionally biased region" description="Polar residues" evidence="1">
    <location>
        <begin position="153"/>
        <end position="172"/>
    </location>
</feature>
<proteinExistence type="predicted"/>
<dbReference type="GeneID" id="95549079"/>
<dbReference type="Proteomes" id="UP000192911">
    <property type="component" value="Unassembled WGS sequence"/>
</dbReference>
<feature type="region of interest" description="Disordered" evidence="1">
    <location>
        <begin position="76"/>
        <end position="100"/>
    </location>
</feature>
<evidence type="ECO:0000256" key="1">
    <source>
        <dbReference type="SAM" id="MobiDB-lite"/>
    </source>
</evidence>
<feature type="compositionally biased region" description="Basic and acidic residues" evidence="1">
    <location>
        <begin position="213"/>
        <end position="228"/>
    </location>
</feature>
<dbReference type="RefSeq" id="WP_139831102.1">
    <property type="nucleotide sequence ID" value="NZ_BSQD01000001.1"/>
</dbReference>
<gene>
    <name evidence="2" type="ORF">SAMN06295900_101442</name>
</gene>
<feature type="region of interest" description="Disordered" evidence="1">
    <location>
        <begin position="133"/>
        <end position="235"/>
    </location>
</feature>
<evidence type="ECO:0000313" key="2">
    <source>
        <dbReference type="EMBL" id="SME97322.1"/>
    </source>
</evidence>
<dbReference type="EMBL" id="FXAH01000001">
    <property type="protein sequence ID" value="SME97322.1"/>
    <property type="molecule type" value="Genomic_DNA"/>
</dbReference>
<feature type="region of interest" description="Disordered" evidence="1">
    <location>
        <begin position="1"/>
        <end position="48"/>
    </location>
</feature>
<feature type="compositionally biased region" description="Basic and acidic residues" evidence="1">
    <location>
        <begin position="190"/>
        <end position="200"/>
    </location>
</feature>
<feature type="compositionally biased region" description="Polar residues" evidence="1">
    <location>
        <begin position="1"/>
        <end position="13"/>
    </location>
</feature>
<sequence length="678" mass="76068">MRTHASLSRTTPPTVGRWKPNDIRDRLQANAAHANYQNQQASKPLPGRYVDPPPLDDDFLEELHNDPVIDYFLALDEPLGPPQPHLPAPPGEEEAPIDPPTTLSDIGWVIKFILFNLLLLSGQVHAEIDSRKAHGLAGTDNDPRARPGHDHTGSGTNNGSDAGPSTSESATSAHVPPASFDGMSGAHHVPHTESHDRFPTEEENPASADLAEIDQRQDEYPALRDPRSTNHKKRKFQKLKVTAKKNDEALSAYRDLICNTPLQTAMEQLVTRRELARFLMQMHGLDPDQVFIYEYPINPQEYHKLAPREISAIDIFIDMQTHPQTYKPPPGYEVLRHIDLDQIFWDLMESVKTRTKENIFEKAKKALEEKHNFRLFMGRGTYSVRPISVYDQDWWSLVKNSLGGSPAATSVIAYIINFEEWKGEDRSFIIASNHPDVVLPISTDYAKQVEFVKENKKLFFSQELKLDEKEYGKDYIIAIDDATRKASYRDETVNAAAEEISNRLVNSIKEEAFGATGKEGVIDFFMGHIPFYSALKAYRRYEYTEAAVHGILDGLSFVGGPLSNAFKRLGLNKIAGVFQKVGKLNILSAPNDALEKNAWRVVKAVSRKVEKSAPRVGAVGREIINEIGKERVSAGGEWLFDRAAKEVGQVYNVKDYLIDRAKSDRETDSKYGGAAKCE</sequence>
<name>A0A1X7CIM0_TRICW</name>
<feature type="compositionally biased region" description="Low complexity" evidence="1">
    <location>
        <begin position="28"/>
        <end position="41"/>
    </location>
</feature>
<organism evidence="2 3">
    <name type="scientific">Trinickia caryophylli</name>
    <name type="common">Paraburkholderia caryophylli</name>
    <dbReference type="NCBI Taxonomy" id="28094"/>
    <lineage>
        <taxon>Bacteria</taxon>
        <taxon>Pseudomonadati</taxon>
        <taxon>Pseudomonadota</taxon>
        <taxon>Betaproteobacteria</taxon>
        <taxon>Burkholderiales</taxon>
        <taxon>Burkholderiaceae</taxon>
        <taxon>Trinickia</taxon>
    </lineage>
</organism>
<keyword evidence="3" id="KW-1185">Reference proteome</keyword>